<dbReference type="GO" id="GO:0102276">
    <property type="term" value="F:2-oxoglutarate oxygenase/decarboxylase (ethylene-forming) activity"/>
    <property type="evidence" value="ECO:0007669"/>
    <property type="project" value="UniProtKB-EC"/>
</dbReference>
<evidence type="ECO:0000256" key="11">
    <source>
        <dbReference type="RuleBase" id="RU003682"/>
    </source>
</evidence>
<feature type="domain" description="Fe2OG dioxygenase" evidence="12">
    <location>
        <begin position="170"/>
        <end position="275"/>
    </location>
</feature>
<comment type="pathway">
    <text evidence="2">Alkene biosynthesis; ethylene biosynthesis via 2-oxoglutarate.</text>
</comment>
<evidence type="ECO:0000256" key="5">
    <source>
        <dbReference type="ARBA" id="ARBA00019045"/>
    </source>
</evidence>
<evidence type="ECO:0000313" key="14">
    <source>
        <dbReference type="Proteomes" id="UP000228945"/>
    </source>
</evidence>
<dbReference type="Pfam" id="PF03171">
    <property type="entry name" value="2OG-FeII_Oxy"/>
    <property type="match status" value="1"/>
</dbReference>
<dbReference type="GO" id="GO:0009693">
    <property type="term" value="P:ethylene biosynthetic process"/>
    <property type="evidence" value="ECO:0007669"/>
    <property type="project" value="UniProtKB-KW"/>
</dbReference>
<protein>
    <recommendedName>
        <fullName evidence="5">2-oxoglutarate-dependent ethylene/succinate-forming enzyme</fullName>
        <ecNumber evidence="4">1.13.12.19</ecNumber>
        <ecNumber evidence="3">1.14.20.7</ecNumber>
    </recommendedName>
    <alternativeName>
        <fullName evidence="7">2-oxoglutarate dioxygenase (ethylene-forming)</fullName>
    </alternativeName>
    <alternativeName>
        <fullName evidence="8">2-oxoglutarate/L-arginine monooxygenase/decarboxylase (succinate-forming)</fullName>
    </alternativeName>
</protein>
<evidence type="ECO:0000313" key="13">
    <source>
        <dbReference type="EMBL" id="ATQ41232.1"/>
    </source>
</evidence>
<comment type="cofactor">
    <cofactor evidence="1">
        <name>Fe(2+)</name>
        <dbReference type="ChEBI" id="CHEBI:29033"/>
    </cofactor>
</comment>
<comment type="similarity">
    <text evidence="11">Belongs to the iron/ascorbate-dependent oxidoreductase family.</text>
</comment>
<keyword evidence="11" id="KW-0408">Iron</keyword>
<organism evidence="13 14">
    <name type="scientific">Caulobacter mirabilis</name>
    <dbReference type="NCBI Taxonomy" id="69666"/>
    <lineage>
        <taxon>Bacteria</taxon>
        <taxon>Pseudomonadati</taxon>
        <taxon>Pseudomonadota</taxon>
        <taxon>Alphaproteobacteria</taxon>
        <taxon>Caulobacterales</taxon>
        <taxon>Caulobacteraceae</taxon>
        <taxon>Caulobacter</taxon>
    </lineage>
</organism>
<dbReference type="EC" id="1.13.12.19" evidence="4"/>
<accession>A0A2D2AT89</accession>
<dbReference type="PANTHER" id="PTHR47990">
    <property type="entry name" value="2-OXOGLUTARATE (2OG) AND FE(II)-DEPENDENT OXYGENASE SUPERFAMILY PROTEIN-RELATED"/>
    <property type="match status" value="1"/>
</dbReference>
<dbReference type="GO" id="GO:0046872">
    <property type="term" value="F:metal ion binding"/>
    <property type="evidence" value="ECO:0007669"/>
    <property type="project" value="UniProtKB-KW"/>
</dbReference>
<dbReference type="InterPro" id="IPR050231">
    <property type="entry name" value="Iron_ascorbate_oxido_reductase"/>
</dbReference>
<comment type="catalytic activity">
    <reaction evidence="10">
        <text>L-arginine + 2-oxoglutarate + O2 = guanidine + L-glutamate 5-semialdehyde + succinate + CO2</text>
        <dbReference type="Rhea" id="RHEA:31535"/>
        <dbReference type="ChEBI" id="CHEBI:15379"/>
        <dbReference type="ChEBI" id="CHEBI:16526"/>
        <dbReference type="ChEBI" id="CHEBI:16810"/>
        <dbReference type="ChEBI" id="CHEBI:30031"/>
        <dbReference type="ChEBI" id="CHEBI:30087"/>
        <dbReference type="ChEBI" id="CHEBI:32682"/>
        <dbReference type="ChEBI" id="CHEBI:58066"/>
        <dbReference type="EC" id="1.14.20.7"/>
    </reaction>
</comment>
<evidence type="ECO:0000259" key="12">
    <source>
        <dbReference type="PROSITE" id="PS51471"/>
    </source>
</evidence>
<evidence type="ECO:0000256" key="7">
    <source>
        <dbReference type="ARBA" id="ARBA00031011"/>
    </source>
</evidence>
<keyword evidence="6" id="KW-0266">Ethylene biosynthesis</keyword>
<evidence type="ECO:0000256" key="9">
    <source>
        <dbReference type="ARBA" id="ARBA00047725"/>
    </source>
</evidence>
<dbReference type="RefSeq" id="WP_099620489.1">
    <property type="nucleotide sequence ID" value="NZ_CP024201.1"/>
</dbReference>
<dbReference type="SUPFAM" id="SSF51197">
    <property type="entry name" value="Clavaminate synthase-like"/>
    <property type="match status" value="1"/>
</dbReference>
<dbReference type="OrthoDB" id="21825at2"/>
<reference evidence="13 14" key="1">
    <citation type="submission" date="2017-10" db="EMBL/GenBank/DDBJ databases">
        <title>Genome sequence of Caulobacter mirabilis FWC38.</title>
        <authorList>
            <person name="Fiebig A."/>
            <person name="Crosson S."/>
        </authorList>
    </citation>
    <scope>NUCLEOTIDE SEQUENCE [LARGE SCALE GENOMIC DNA]</scope>
    <source>
        <strain evidence="13 14">FWC 38</strain>
    </source>
</reference>
<evidence type="ECO:0000256" key="1">
    <source>
        <dbReference type="ARBA" id="ARBA00001954"/>
    </source>
</evidence>
<keyword evidence="11" id="KW-0560">Oxidoreductase</keyword>
<dbReference type="KEGG" id="cmb:CSW64_01810"/>
<dbReference type="Proteomes" id="UP000228945">
    <property type="component" value="Chromosome"/>
</dbReference>
<evidence type="ECO:0000256" key="6">
    <source>
        <dbReference type="ARBA" id="ARBA00022666"/>
    </source>
</evidence>
<proteinExistence type="inferred from homology"/>
<dbReference type="InterPro" id="IPR026992">
    <property type="entry name" value="DIOX_N"/>
</dbReference>
<comment type="catalytic activity">
    <reaction evidence="9">
        <text>2-oxoglutarate + O2 + 2 H(+) = ethene + 3 CO2 + H2O</text>
        <dbReference type="Rhea" id="RHEA:31523"/>
        <dbReference type="ChEBI" id="CHEBI:15377"/>
        <dbReference type="ChEBI" id="CHEBI:15378"/>
        <dbReference type="ChEBI" id="CHEBI:15379"/>
        <dbReference type="ChEBI" id="CHEBI:16526"/>
        <dbReference type="ChEBI" id="CHEBI:16810"/>
        <dbReference type="ChEBI" id="CHEBI:18153"/>
        <dbReference type="EC" id="1.13.12.19"/>
    </reaction>
</comment>
<dbReference type="EC" id="1.14.20.7" evidence="3"/>
<dbReference type="AlphaFoldDB" id="A0A2D2AT89"/>
<dbReference type="PROSITE" id="PS51471">
    <property type="entry name" value="FE2OG_OXY"/>
    <property type="match status" value="1"/>
</dbReference>
<dbReference type="Gene3D" id="2.60.120.330">
    <property type="entry name" value="B-lactam Antibiotic, Isopenicillin N Synthase, Chain"/>
    <property type="match status" value="1"/>
</dbReference>
<evidence type="ECO:0000256" key="8">
    <source>
        <dbReference type="ARBA" id="ARBA00031282"/>
    </source>
</evidence>
<dbReference type="Pfam" id="PF14226">
    <property type="entry name" value="DIOX_N"/>
    <property type="match status" value="1"/>
</dbReference>
<gene>
    <name evidence="13" type="ORF">CSW64_01810</name>
</gene>
<evidence type="ECO:0000256" key="4">
    <source>
        <dbReference type="ARBA" id="ARBA00012531"/>
    </source>
</evidence>
<dbReference type="InterPro" id="IPR005123">
    <property type="entry name" value="Oxoglu/Fe-dep_dioxygenase_dom"/>
</dbReference>
<evidence type="ECO:0000256" key="2">
    <source>
        <dbReference type="ARBA" id="ARBA00004767"/>
    </source>
</evidence>
<keyword evidence="14" id="KW-1185">Reference proteome</keyword>
<evidence type="ECO:0000256" key="3">
    <source>
        <dbReference type="ARBA" id="ARBA00012293"/>
    </source>
</evidence>
<dbReference type="EMBL" id="CP024201">
    <property type="protein sequence ID" value="ATQ41232.1"/>
    <property type="molecule type" value="Genomic_DNA"/>
</dbReference>
<dbReference type="InterPro" id="IPR027443">
    <property type="entry name" value="IPNS-like_sf"/>
</dbReference>
<evidence type="ECO:0000256" key="10">
    <source>
        <dbReference type="ARBA" id="ARBA00049359"/>
    </source>
</evidence>
<keyword evidence="11" id="KW-0479">Metal-binding</keyword>
<dbReference type="InterPro" id="IPR044861">
    <property type="entry name" value="IPNS-like_FE2OG_OXY"/>
</dbReference>
<name>A0A2D2AT89_9CAUL</name>
<sequence length="316" mass="35539">MTDTLPRPSAIEPVSFKLYDGDFEAFSKALGDSFKRYGFAVISDYDLEQPKIDAAIDSAKRFFALPEETKRQYVVGKGGQRGYIPFGIETAKDADHFDLKEFWHMGRDLPEGHRYNAVMPANVWPAETPDFHEKIAWLYGALDRMGVKVLQAIAHYLNLPRHQFDDAVEYGNSVLRLLHYPPIPEHATGVRAGAHGDINAITLLLGAEEGGLEVKDRDGQWLPINPPPGCLVCNIGDMLERATNNVLPSTIHQVVNPPPERRGVPRYSTPFFLHFAPDYEIKTLPGCATPENPDRYPQSITADDFLMQRLREIKLL</sequence>